<dbReference type="Proteomes" id="UP000024635">
    <property type="component" value="Unassembled WGS sequence"/>
</dbReference>
<evidence type="ECO:0000313" key="2">
    <source>
        <dbReference type="Proteomes" id="UP000024635"/>
    </source>
</evidence>
<keyword evidence="2" id="KW-1185">Reference proteome</keyword>
<sequence>MKPIPFDSELCPAVQCQGLLGQVLRVAFGEPCNCWFHPLLLKIIGTSVPKSREAGKCESRRRRVGALVSNNPFVSISLSVQKTVSTRKKSLKSPFP</sequence>
<comment type="caution">
    <text evidence="1">The sequence shown here is derived from an EMBL/GenBank/DDBJ whole genome shotgun (WGS) entry which is preliminary data.</text>
</comment>
<dbReference type="AlphaFoldDB" id="A0A016VI46"/>
<organism evidence="1 2">
    <name type="scientific">Ancylostoma ceylanicum</name>
    <dbReference type="NCBI Taxonomy" id="53326"/>
    <lineage>
        <taxon>Eukaryota</taxon>
        <taxon>Metazoa</taxon>
        <taxon>Ecdysozoa</taxon>
        <taxon>Nematoda</taxon>
        <taxon>Chromadorea</taxon>
        <taxon>Rhabditida</taxon>
        <taxon>Rhabditina</taxon>
        <taxon>Rhabditomorpha</taxon>
        <taxon>Strongyloidea</taxon>
        <taxon>Ancylostomatidae</taxon>
        <taxon>Ancylostomatinae</taxon>
        <taxon>Ancylostoma</taxon>
    </lineage>
</organism>
<evidence type="ECO:0000313" key="1">
    <source>
        <dbReference type="EMBL" id="EYC27060.1"/>
    </source>
</evidence>
<gene>
    <name evidence="1" type="primary">Acey_s0009.g498</name>
    <name evidence="1" type="ORF">Y032_0009g498</name>
</gene>
<protein>
    <submittedName>
        <fullName evidence="1">Uncharacterized protein</fullName>
    </submittedName>
</protein>
<reference evidence="2" key="1">
    <citation type="journal article" date="2015" name="Nat. Genet.">
        <title>The genome and transcriptome of the zoonotic hookworm Ancylostoma ceylanicum identify infection-specific gene families.</title>
        <authorList>
            <person name="Schwarz E.M."/>
            <person name="Hu Y."/>
            <person name="Antoshechkin I."/>
            <person name="Miller M.M."/>
            <person name="Sternberg P.W."/>
            <person name="Aroian R.V."/>
        </authorList>
    </citation>
    <scope>NUCLEOTIDE SEQUENCE</scope>
    <source>
        <strain evidence="2">HY135</strain>
    </source>
</reference>
<dbReference type="EMBL" id="JARK01001345">
    <property type="protein sequence ID" value="EYC27060.1"/>
    <property type="molecule type" value="Genomic_DNA"/>
</dbReference>
<name>A0A016VI46_9BILA</name>
<proteinExistence type="predicted"/>
<accession>A0A016VI46</accession>